<dbReference type="InterPro" id="IPR038765">
    <property type="entry name" value="Papain-like_cys_pep_sf"/>
</dbReference>
<evidence type="ECO:0000313" key="5">
    <source>
        <dbReference type="Proteomes" id="UP000186817"/>
    </source>
</evidence>
<dbReference type="PROSITE" id="PS00018">
    <property type="entry name" value="EF_HAND_1"/>
    <property type="match status" value="1"/>
</dbReference>
<keyword evidence="2" id="KW-1133">Transmembrane helix</keyword>
<dbReference type="SUPFAM" id="SSF51206">
    <property type="entry name" value="cAMP-binding domain-like"/>
    <property type="match status" value="1"/>
</dbReference>
<dbReference type="OrthoDB" id="448669at2759"/>
<keyword evidence="2" id="KW-0812">Transmembrane</keyword>
<dbReference type="InterPro" id="IPR018247">
    <property type="entry name" value="EF_Hand_1_Ca_BS"/>
</dbReference>
<dbReference type="InterPro" id="IPR018490">
    <property type="entry name" value="cNMP-bd_dom_sf"/>
</dbReference>
<feature type="domain" description="EF-hand" evidence="3">
    <location>
        <begin position="1"/>
        <end position="33"/>
    </location>
</feature>
<evidence type="ECO:0000256" key="1">
    <source>
        <dbReference type="SAM" id="MobiDB-lite"/>
    </source>
</evidence>
<organism evidence="4 5">
    <name type="scientific">Symbiodinium microadriaticum</name>
    <name type="common">Dinoflagellate</name>
    <name type="synonym">Zooxanthella microadriatica</name>
    <dbReference type="NCBI Taxonomy" id="2951"/>
    <lineage>
        <taxon>Eukaryota</taxon>
        <taxon>Sar</taxon>
        <taxon>Alveolata</taxon>
        <taxon>Dinophyceae</taxon>
        <taxon>Suessiales</taxon>
        <taxon>Symbiodiniaceae</taxon>
        <taxon>Symbiodinium</taxon>
    </lineage>
</organism>
<keyword evidence="5" id="KW-1185">Reference proteome</keyword>
<gene>
    <name evidence="4" type="primary">PRP2</name>
    <name evidence="4" type="ORF">AK812_SmicGene7239</name>
</gene>
<evidence type="ECO:0000259" key="3">
    <source>
        <dbReference type="PROSITE" id="PS50222"/>
    </source>
</evidence>
<accession>A0A1Q9EPA0</accession>
<dbReference type="GO" id="GO:0005509">
    <property type="term" value="F:calcium ion binding"/>
    <property type="evidence" value="ECO:0007669"/>
    <property type="project" value="InterPro"/>
</dbReference>
<dbReference type="EMBL" id="LSRX01000102">
    <property type="protein sequence ID" value="OLQ09208.1"/>
    <property type="molecule type" value="Genomic_DNA"/>
</dbReference>
<evidence type="ECO:0000313" key="4">
    <source>
        <dbReference type="EMBL" id="OLQ09208.1"/>
    </source>
</evidence>
<dbReference type="Pfam" id="PF00443">
    <property type="entry name" value="UCH"/>
    <property type="match status" value="1"/>
</dbReference>
<name>A0A1Q9EPA0_SYMMI</name>
<keyword evidence="2" id="KW-0472">Membrane</keyword>
<dbReference type="GO" id="GO:0004843">
    <property type="term" value="F:cysteine-type deubiquitinase activity"/>
    <property type="evidence" value="ECO:0007669"/>
    <property type="project" value="InterPro"/>
</dbReference>
<dbReference type="SUPFAM" id="SSF54001">
    <property type="entry name" value="Cysteine proteinases"/>
    <property type="match status" value="1"/>
</dbReference>
<protein>
    <submittedName>
        <fullName evidence="4">Repetitive proline-rich cell wall protein 2</fullName>
    </submittedName>
</protein>
<dbReference type="CDD" id="cd02257">
    <property type="entry name" value="Peptidase_C19"/>
    <property type="match status" value="1"/>
</dbReference>
<sequence length="1392" mass="151528">MASADLFNRIDANNDGVVSREEFEMAMQMQAGAAMPAAMPATTTTTTRVMSLQAPASYAPMSTPMTSAAPITYAAPASYAPMSTPMTSAAPITYAAPASYAPMSTPMTSAAPITYAAPASYAPISTPMTSAAPITTVVQAATAPATTGTGSSVQYSQPQPVAYAAPSGSSVQYSQQPVTYTLPPITMPAPSASAVYAAPEQQPMTYAAPAAAPAPAPTPAIYAAPEQQPMTYAAPAAVSAPDPVPAVYAAPGQQPLTYAAPAAEPTPASAPAFYAAPEQQPMTYAAPAAQTAPPAIYAAPEQQPMMYAAPDQMPMTYAAPAPAAGPTPAIYAAPTEAPQLPPVYAAPASYTPPMEMQPAPAIYAAPAGDIPQAYAAPAPVTYTTAAVQGSSQAAVPMTSSAAAAAPAPIQISSQPYIPGAGMEYAQYTYAQPAPAYSYPGPVYTAQPQYTYTTEQLSAAPTYVPTVSYQSPYAYAAAPVAATAAPAGVGVPHFIAGIIMTAITVITIRIIVVISVIIIIITIIIIIIIIIIITIIITITSISMSIITIITESTSKEESPNATPWRAWPKCRGQSRDRPLRAERPRAAAEAAMSIMSVRDMTPPRKEARGAGLGPRLTQLEDQLSPQWTREHLCLYADDSHLRFQFESFEEFTSIMNDVRVVFVCFRKFHLQINMAKTQAILKLVGTLKHRVHKEYVRKHQATKRLLLSPRDPERWLPLVPQAEYLGMIISYDHFEQQIYTVTFSEQTRHRNNLYEPQGMEELEEFFGGLPKQGVSRSLELPNKRRRPALGQPRDDLPSHPSLLVSLAKQVVRQEEEIKLLKQDHALVFFLRPGENSMINHLFQTAKTFKAKQAANPQWAPGQQPLKVIMAIAIFKELGARLEALCQDQARLAQVKEYGWRDPATGWKYQRWNPQLKALEEDSSRGPISDQMVANHLQKLCQALAQDTVHRFHCTRRLADVVESPATFQMDLSTRFAYKREALKPSPAIAKIKVIQWLLDLDATRIELLGTGRAFFQSLQQLRASTTKTLMQDMLWRMLVAQWTDCHRQHDVAEFISHIVQRHGFAVVQGTWQARRFFEGEFQIRDEGTCSQPLLLHMPAPPPGLDSQLQVQSLIDFWSGAQESIHALLHAPNILMLQLDRFHNRLGRVHKRQDAVEVNREIMVPFFADHRLYIELAHYRLVATIMHHGSHPRISLIRMQKAATFSFMSSEEDDLTVSDTLADHPIFRPCDQMLPYSIAAQATRIHLAPGEVLSTANGGPAYAVERGTVEVRVADGPPVLFGPGQVFNVVGFLGIAHEAEPFKPTGMDPTQVPLIKGHGGPYEIVQPAQVPRSLFAEKRGRQQLNVGPAPGQVLQKGIGLGGTSESWLRNIGLGWYGGEPTPKSLEPQPNTIL</sequence>
<dbReference type="PROSITE" id="PS50222">
    <property type="entry name" value="EF_HAND_2"/>
    <property type="match status" value="1"/>
</dbReference>
<comment type="caution">
    <text evidence="4">The sequence shown here is derived from an EMBL/GenBank/DDBJ whole genome shotgun (WGS) entry which is preliminary data.</text>
</comment>
<dbReference type="GO" id="GO:0016579">
    <property type="term" value="P:protein deubiquitination"/>
    <property type="evidence" value="ECO:0007669"/>
    <property type="project" value="InterPro"/>
</dbReference>
<dbReference type="Proteomes" id="UP000186817">
    <property type="component" value="Unassembled WGS sequence"/>
</dbReference>
<dbReference type="InterPro" id="IPR001394">
    <property type="entry name" value="Peptidase_C19_UCH"/>
</dbReference>
<reference evidence="4 5" key="1">
    <citation type="submission" date="2016-02" db="EMBL/GenBank/DDBJ databases">
        <title>Genome analysis of coral dinoflagellate symbionts highlights evolutionary adaptations to a symbiotic lifestyle.</title>
        <authorList>
            <person name="Aranda M."/>
            <person name="Li Y."/>
            <person name="Liew Y.J."/>
            <person name="Baumgarten S."/>
            <person name="Simakov O."/>
            <person name="Wilson M."/>
            <person name="Piel J."/>
            <person name="Ashoor H."/>
            <person name="Bougouffa S."/>
            <person name="Bajic V.B."/>
            <person name="Ryu T."/>
            <person name="Ravasi T."/>
            <person name="Bayer T."/>
            <person name="Micklem G."/>
            <person name="Kim H."/>
            <person name="Bhak J."/>
            <person name="Lajeunesse T.C."/>
            <person name="Voolstra C.R."/>
        </authorList>
    </citation>
    <scope>NUCLEOTIDE SEQUENCE [LARGE SCALE GENOMIC DNA]</scope>
    <source>
        <strain evidence="4 5">CCMP2467</strain>
    </source>
</reference>
<evidence type="ECO:0000256" key="2">
    <source>
        <dbReference type="SAM" id="Phobius"/>
    </source>
</evidence>
<dbReference type="Gene3D" id="3.90.70.10">
    <property type="entry name" value="Cysteine proteinases"/>
    <property type="match status" value="1"/>
</dbReference>
<dbReference type="InterPro" id="IPR002048">
    <property type="entry name" value="EF_hand_dom"/>
</dbReference>
<proteinExistence type="predicted"/>
<feature type="transmembrane region" description="Helical" evidence="2">
    <location>
        <begin position="510"/>
        <end position="536"/>
    </location>
</feature>
<feature type="region of interest" description="Disordered" evidence="1">
    <location>
        <begin position="776"/>
        <end position="796"/>
    </location>
</feature>